<evidence type="ECO:0000313" key="1">
    <source>
        <dbReference type="EMBL" id="PYD69404.1"/>
    </source>
</evidence>
<dbReference type="RefSeq" id="WP_110557008.1">
    <property type="nucleotide sequence ID" value="NZ_NKUB01000011.1"/>
</dbReference>
<comment type="caution">
    <text evidence="1">The sequence shown here is derived from an EMBL/GenBank/DDBJ whole genome shotgun (WGS) entry which is preliminary data.</text>
</comment>
<accession>A0A2V4RK72</accession>
<name>A0A2V4RK72_9PROT</name>
<dbReference type="Proteomes" id="UP000247371">
    <property type="component" value="Unassembled WGS sequence"/>
</dbReference>
<protein>
    <recommendedName>
        <fullName evidence="3">BrnT family toxin</fullName>
    </recommendedName>
</protein>
<dbReference type="Pfam" id="PF04365">
    <property type="entry name" value="BrnT_toxin"/>
    <property type="match status" value="1"/>
</dbReference>
<dbReference type="Gene3D" id="3.10.450.530">
    <property type="entry name" value="Ribonuclease toxin, BrnT, of type II toxin-antitoxin system"/>
    <property type="match status" value="1"/>
</dbReference>
<reference evidence="1 2" key="1">
    <citation type="submission" date="2017-07" db="EMBL/GenBank/DDBJ databases">
        <title>A draft genome sequence of Komagataeibacter swingsii LMG 22125.</title>
        <authorList>
            <person name="Skraban J."/>
            <person name="Cleenwerck I."/>
            <person name="Vandamme P."/>
            <person name="Trcek J."/>
        </authorList>
    </citation>
    <scope>NUCLEOTIDE SEQUENCE [LARGE SCALE GENOMIC DNA]</scope>
    <source>
        <strain evidence="1 2">LMG 22125</strain>
    </source>
</reference>
<dbReference type="InterPro" id="IPR038573">
    <property type="entry name" value="BrnT_sf"/>
</dbReference>
<evidence type="ECO:0000313" key="2">
    <source>
        <dbReference type="Proteomes" id="UP000247371"/>
    </source>
</evidence>
<evidence type="ECO:0008006" key="3">
    <source>
        <dbReference type="Google" id="ProtNLM"/>
    </source>
</evidence>
<keyword evidence="2" id="KW-1185">Reference proteome</keyword>
<dbReference type="EMBL" id="NKUB01000011">
    <property type="protein sequence ID" value="PYD69404.1"/>
    <property type="molecule type" value="Genomic_DNA"/>
</dbReference>
<gene>
    <name evidence="1" type="ORF">CFR76_10000</name>
</gene>
<dbReference type="AlphaFoldDB" id="A0A2V4RK72"/>
<sequence>MTATHHAFDWHDEKSAACLAIRGFDFIYAARIFLGEVIEREDTRKDYGETRIQAVGMIEGCRYMVVYTRRGDVTWIISARRMHGKEWKKWQG</sequence>
<proteinExistence type="predicted"/>
<dbReference type="InterPro" id="IPR007460">
    <property type="entry name" value="BrnT_toxin"/>
</dbReference>
<organism evidence="1 2">
    <name type="scientific">Komagataeibacter swingsii</name>
    <dbReference type="NCBI Taxonomy" id="215220"/>
    <lineage>
        <taxon>Bacteria</taxon>
        <taxon>Pseudomonadati</taxon>
        <taxon>Pseudomonadota</taxon>
        <taxon>Alphaproteobacteria</taxon>
        <taxon>Acetobacterales</taxon>
        <taxon>Acetobacteraceae</taxon>
        <taxon>Komagataeibacter</taxon>
    </lineage>
</organism>